<protein>
    <submittedName>
        <fullName evidence="3">DUF2809 domain-containing protein</fullName>
    </submittedName>
    <submittedName>
        <fullName evidence="2">Membrane protein</fullName>
    </submittedName>
</protein>
<feature type="transmembrane region" description="Helical" evidence="1">
    <location>
        <begin position="111"/>
        <end position="128"/>
    </location>
</feature>
<dbReference type="Proteomes" id="UP000326029">
    <property type="component" value="Chromosome"/>
</dbReference>
<evidence type="ECO:0000313" key="4">
    <source>
        <dbReference type="Proteomes" id="UP000326029"/>
    </source>
</evidence>
<reference evidence="2" key="3">
    <citation type="submission" date="2023-08" db="EMBL/GenBank/DDBJ databases">
        <authorList>
            <person name="Sun Q."/>
            <person name="Ohkuma M."/>
        </authorList>
    </citation>
    <scope>NUCLEOTIDE SEQUENCE</scope>
    <source>
        <strain evidence="2">JCM 4205</strain>
    </source>
</reference>
<dbReference type="EMBL" id="CP023693">
    <property type="protein sequence ID" value="QEV34695.1"/>
    <property type="molecule type" value="Genomic_DNA"/>
</dbReference>
<dbReference type="Proteomes" id="UP000642014">
    <property type="component" value="Unassembled WGS sequence"/>
</dbReference>
<sequence>MTPGSGTDDRVRTRLRAGGAALVVVAAGLGVRSTGPGSVAKYAGDALYTVLVLTLVVLLAPRVKAGVAAGTALGFSCAVELFQLSGVPAELAAHSVLARLVFGTSFNAPDLFWYAVGAVFGWAVHRAVRTRKGVDQSFGTVS</sequence>
<reference evidence="3 4" key="2">
    <citation type="submission" date="2017-09" db="EMBL/GenBank/DDBJ databases">
        <authorList>
            <person name="Lee N."/>
            <person name="Cho B.-K."/>
        </authorList>
    </citation>
    <scope>NUCLEOTIDE SEQUENCE [LARGE SCALE GENOMIC DNA]</scope>
    <source>
        <strain evidence="3 4">ATCC 19740</strain>
    </source>
</reference>
<feature type="transmembrane region" description="Helical" evidence="1">
    <location>
        <begin position="39"/>
        <end position="60"/>
    </location>
</feature>
<feature type="transmembrane region" description="Helical" evidence="1">
    <location>
        <begin position="67"/>
        <end position="91"/>
    </location>
</feature>
<evidence type="ECO:0000313" key="5">
    <source>
        <dbReference type="Proteomes" id="UP000642014"/>
    </source>
</evidence>
<feature type="transmembrane region" description="Helical" evidence="1">
    <location>
        <begin position="15"/>
        <end position="33"/>
    </location>
</feature>
<keyword evidence="1" id="KW-0472">Membrane</keyword>
<organism evidence="2 5">
    <name type="scientific">Streptomyces cinereoruber</name>
    <dbReference type="NCBI Taxonomy" id="67260"/>
    <lineage>
        <taxon>Bacteria</taxon>
        <taxon>Bacillati</taxon>
        <taxon>Actinomycetota</taxon>
        <taxon>Actinomycetes</taxon>
        <taxon>Kitasatosporales</taxon>
        <taxon>Streptomycetaceae</taxon>
        <taxon>Streptomyces</taxon>
    </lineage>
</organism>
<evidence type="ECO:0000313" key="2">
    <source>
        <dbReference type="EMBL" id="GGR05033.1"/>
    </source>
</evidence>
<name>A0AAV4K9W1_9ACTN</name>
<evidence type="ECO:0000313" key="3">
    <source>
        <dbReference type="EMBL" id="QEV34695.1"/>
    </source>
</evidence>
<dbReference type="InterPro" id="IPR021257">
    <property type="entry name" value="DUF2809"/>
</dbReference>
<evidence type="ECO:0000256" key="1">
    <source>
        <dbReference type="SAM" id="Phobius"/>
    </source>
</evidence>
<keyword evidence="1" id="KW-0812">Transmembrane</keyword>
<keyword evidence="4" id="KW-1185">Reference proteome</keyword>
<proteinExistence type="predicted"/>
<dbReference type="GeneID" id="95456649"/>
<reference evidence="2 5" key="1">
    <citation type="journal article" date="2014" name="Int. J. Syst. Evol. Microbiol.">
        <title>Complete genome sequence of Corynebacterium casei LMG S-19264T (=DSM 44701T), isolated from a smear-ripened cheese.</title>
        <authorList>
            <consortium name="US DOE Joint Genome Institute (JGI-PGF)"/>
            <person name="Walter F."/>
            <person name="Albersmeier A."/>
            <person name="Kalinowski J."/>
            <person name="Ruckert C."/>
        </authorList>
    </citation>
    <scope>NUCLEOTIDE SEQUENCE [LARGE SCALE GENOMIC DNA]</scope>
    <source>
        <strain evidence="2 5">JCM 4205</strain>
    </source>
</reference>
<dbReference type="AlphaFoldDB" id="A0AAV4K9W1"/>
<dbReference type="Pfam" id="PF10990">
    <property type="entry name" value="DUF2809"/>
    <property type="match status" value="1"/>
</dbReference>
<keyword evidence="1" id="KW-1133">Transmembrane helix</keyword>
<dbReference type="RefSeq" id="WP_152370741.1">
    <property type="nucleotide sequence ID" value="NZ_BMSJ01000001.1"/>
</dbReference>
<accession>A0AAV4K9W1</accession>
<gene>
    <name evidence="3" type="ORF">CP977_23090</name>
    <name evidence="2" type="ORF">GCM10010497_02950</name>
</gene>
<dbReference type="EMBL" id="BMSJ01000001">
    <property type="protein sequence ID" value="GGR05033.1"/>
    <property type="molecule type" value="Genomic_DNA"/>
</dbReference>